<accession>A0A3E2BQV2</accession>
<dbReference type="GO" id="GO:0004175">
    <property type="term" value="F:endopeptidase activity"/>
    <property type="evidence" value="ECO:0007669"/>
    <property type="project" value="TreeGrafter"/>
</dbReference>
<dbReference type="GO" id="GO:0016485">
    <property type="term" value="P:protein processing"/>
    <property type="evidence" value="ECO:0007669"/>
    <property type="project" value="TreeGrafter"/>
</dbReference>
<dbReference type="SUPFAM" id="SSF53163">
    <property type="entry name" value="HybD-like"/>
    <property type="match status" value="1"/>
</dbReference>
<dbReference type="InterPro" id="IPR000671">
    <property type="entry name" value="Peptidase_A31"/>
</dbReference>
<evidence type="ECO:0000313" key="2">
    <source>
        <dbReference type="EMBL" id="RFT17012.1"/>
    </source>
</evidence>
<dbReference type="EMBL" id="QUAH01000001">
    <property type="protein sequence ID" value="RFT17012.1"/>
    <property type="molecule type" value="Genomic_DNA"/>
</dbReference>
<dbReference type="GO" id="GO:0008047">
    <property type="term" value="F:enzyme activator activity"/>
    <property type="evidence" value="ECO:0007669"/>
    <property type="project" value="InterPro"/>
</dbReference>
<dbReference type="Gene3D" id="3.40.50.1450">
    <property type="entry name" value="HybD-like"/>
    <property type="match status" value="1"/>
</dbReference>
<dbReference type="AlphaFoldDB" id="A0A3E2BQV2"/>
<evidence type="ECO:0000313" key="3">
    <source>
        <dbReference type="Proteomes" id="UP000257323"/>
    </source>
</evidence>
<feature type="region of interest" description="Disordered" evidence="1">
    <location>
        <begin position="161"/>
        <end position="181"/>
    </location>
</feature>
<dbReference type="NCBIfam" id="TIGR00072">
    <property type="entry name" value="hydrog_prot"/>
    <property type="match status" value="1"/>
</dbReference>
<comment type="caution">
    <text evidence="2">The sequence shown here is derived from an EMBL/GenBank/DDBJ whole genome shotgun (WGS) entry which is preliminary data.</text>
</comment>
<evidence type="ECO:0000256" key="1">
    <source>
        <dbReference type="SAM" id="MobiDB-lite"/>
    </source>
</evidence>
<gene>
    <name evidence="2" type="ORF">OP8BY_0954</name>
</gene>
<dbReference type="InterPro" id="IPR023430">
    <property type="entry name" value="Pept_HybD-like_dom_sf"/>
</dbReference>
<keyword evidence="2" id="KW-0378">Hydrolase</keyword>
<sequence length="181" mass="19905">MESLELLREVLTGKTCLVGIGNSLRGDDGFGPYFIEKLREKALLPEANLMTVEDVPENYAFPISRMEVTTVVFVDAVILEAPPGTVVLGPLEELEEIGQIASTHKLALRLTARVIEETGKKVYLLGVVPESTEFGRELSPAVRQAAVELVSLAEKLIRENEDGLTESEKKKKTGRKANDRN</sequence>
<name>A0A3E2BQV2_9BACT</name>
<dbReference type="Pfam" id="PF01750">
    <property type="entry name" value="HycI"/>
    <property type="match status" value="1"/>
</dbReference>
<keyword evidence="2" id="KW-0645">Protease</keyword>
<organism evidence="2 3">
    <name type="scientific">Candidatus Saccharicenans subterraneus</name>
    <dbReference type="NCBI Taxonomy" id="2508984"/>
    <lineage>
        <taxon>Bacteria</taxon>
        <taxon>Candidatus Aminicenantota</taxon>
        <taxon>Candidatus Aminicenantia</taxon>
        <taxon>Candidatus Aminicenantales</taxon>
        <taxon>Candidatus Saccharicenantaceae</taxon>
        <taxon>Candidatus Saccharicenans</taxon>
    </lineage>
</organism>
<dbReference type="PANTHER" id="PTHR30302:SF7">
    <property type="entry name" value="F420-NONREDUCING HYDROGENASE II"/>
    <property type="match status" value="1"/>
</dbReference>
<dbReference type="PANTHER" id="PTHR30302">
    <property type="entry name" value="HYDROGENASE 1 MATURATION PROTEASE"/>
    <property type="match status" value="1"/>
</dbReference>
<protein>
    <submittedName>
        <fullName evidence="2">Hydrogenase maturation protease</fullName>
    </submittedName>
</protein>
<dbReference type="PRINTS" id="PR00446">
    <property type="entry name" value="HYDRGNUPTAKE"/>
</dbReference>
<proteinExistence type="predicted"/>
<dbReference type="Proteomes" id="UP000257323">
    <property type="component" value="Unassembled WGS sequence"/>
</dbReference>
<reference evidence="2 3" key="1">
    <citation type="submission" date="2018-08" db="EMBL/GenBank/DDBJ databases">
        <title>Genome analysis of the thermophilic bacterium of the candidate phylum Aminicenantes from deep subsurface aquifer revealed its physiology and ecological role.</title>
        <authorList>
            <person name="Kadnikov V.V."/>
            <person name="Mardanov A.V."/>
            <person name="Beletsky A.V."/>
            <person name="Karnachuk O.V."/>
            <person name="Ravin N.V."/>
        </authorList>
    </citation>
    <scope>NUCLEOTIDE SEQUENCE [LARGE SCALE GENOMIC DNA]</scope>
    <source>
        <strain evidence="2">BY38</strain>
    </source>
</reference>